<gene>
    <name evidence="2" type="ORF">SAMN04488041_11330</name>
</gene>
<dbReference type="Gene3D" id="3.30.450.40">
    <property type="match status" value="1"/>
</dbReference>
<name>A0A1H3DWD4_9RHOB</name>
<sequence>MTTDICKRIADQNIPLKEAFDLCGEALDNQLFTAMRFHATTMEVERLHSTLPESYPVSGRKPKRDTEWGKNVLIDRKINLGFGAADIRWAFSDYETILGLGLNAVLNVPIVRDQSVLGTVNYLRGDPAFSSREVEIAEQVAAALADRSELLN</sequence>
<dbReference type="EMBL" id="FNNB01000013">
    <property type="protein sequence ID" value="SDX70660.1"/>
    <property type="molecule type" value="Genomic_DNA"/>
</dbReference>
<dbReference type="RefSeq" id="WP_005848481.1">
    <property type="nucleotide sequence ID" value="NZ_CP160836.1"/>
</dbReference>
<organism evidence="2 3">
    <name type="scientific">Sulfitobacter pontiacus</name>
    <dbReference type="NCBI Taxonomy" id="60137"/>
    <lineage>
        <taxon>Bacteria</taxon>
        <taxon>Pseudomonadati</taxon>
        <taxon>Pseudomonadota</taxon>
        <taxon>Alphaproteobacteria</taxon>
        <taxon>Rhodobacterales</taxon>
        <taxon>Roseobacteraceae</taxon>
        <taxon>Sulfitobacter</taxon>
    </lineage>
</organism>
<dbReference type="GeneID" id="94022446"/>
<reference evidence="3" key="1">
    <citation type="submission" date="2016-10" db="EMBL/GenBank/DDBJ databases">
        <authorList>
            <person name="Varghese N."/>
            <person name="Submissions S."/>
        </authorList>
    </citation>
    <scope>NUCLEOTIDE SEQUENCE [LARGE SCALE GENOMIC DNA]</scope>
    <source>
        <strain evidence="3">DSM 10014</strain>
    </source>
</reference>
<dbReference type="Proteomes" id="UP000183076">
    <property type="component" value="Unassembled WGS sequence"/>
</dbReference>
<evidence type="ECO:0000259" key="1">
    <source>
        <dbReference type="Pfam" id="PF01590"/>
    </source>
</evidence>
<dbReference type="Pfam" id="PF01590">
    <property type="entry name" value="GAF"/>
    <property type="match status" value="1"/>
</dbReference>
<accession>A0A1H3DWD4</accession>
<dbReference type="InterPro" id="IPR003018">
    <property type="entry name" value="GAF"/>
</dbReference>
<dbReference type="SUPFAM" id="SSF55781">
    <property type="entry name" value="GAF domain-like"/>
    <property type="match status" value="1"/>
</dbReference>
<dbReference type="STRING" id="60137.SAMN04488041_11330"/>
<feature type="domain" description="GAF" evidence="1">
    <location>
        <begin position="92"/>
        <end position="145"/>
    </location>
</feature>
<dbReference type="InterPro" id="IPR029016">
    <property type="entry name" value="GAF-like_dom_sf"/>
</dbReference>
<evidence type="ECO:0000313" key="3">
    <source>
        <dbReference type="Proteomes" id="UP000183076"/>
    </source>
</evidence>
<dbReference type="AlphaFoldDB" id="A0A1H3DWD4"/>
<proteinExistence type="predicted"/>
<protein>
    <submittedName>
        <fullName evidence="2">GAF domain-containing protein</fullName>
    </submittedName>
</protein>
<evidence type="ECO:0000313" key="2">
    <source>
        <dbReference type="EMBL" id="SDX70660.1"/>
    </source>
</evidence>